<feature type="compositionally biased region" description="Low complexity" evidence="1">
    <location>
        <begin position="43"/>
        <end position="60"/>
    </location>
</feature>
<feature type="compositionally biased region" description="Low complexity" evidence="1">
    <location>
        <begin position="1282"/>
        <end position="1292"/>
    </location>
</feature>
<protein>
    <submittedName>
        <fullName evidence="2">Uncharacterized protein</fullName>
    </submittedName>
</protein>
<reference evidence="2" key="1">
    <citation type="journal article" date="2020" name="bioRxiv">
        <title>Comparative genomics of Chlamydomonas.</title>
        <authorList>
            <person name="Craig R.J."/>
            <person name="Hasan A.R."/>
            <person name="Ness R.W."/>
            <person name="Keightley P.D."/>
        </authorList>
    </citation>
    <scope>NUCLEOTIDE SEQUENCE</scope>
    <source>
        <strain evidence="2">CCAP 11/70</strain>
    </source>
</reference>
<dbReference type="OrthoDB" id="553279at2759"/>
<feature type="region of interest" description="Disordered" evidence="1">
    <location>
        <begin position="1265"/>
        <end position="1296"/>
    </location>
</feature>
<feature type="compositionally biased region" description="Basic and acidic residues" evidence="1">
    <location>
        <begin position="23"/>
        <end position="39"/>
    </location>
</feature>
<accession>A0A835Y418</accession>
<evidence type="ECO:0000313" key="2">
    <source>
        <dbReference type="EMBL" id="KAG2494797.1"/>
    </source>
</evidence>
<dbReference type="Proteomes" id="UP000612055">
    <property type="component" value="Unassembled WGS sequence"/>
</dbReference>
<feature type="compositionally biased region" description="Gly residues" evidence="1">
    <location>
        <begin position="613"/>
        <end position="622"/>
    </location>
</feature>
<feature type="region of interest" description="Disordered" evidence="1">
    <location>
        <begin position="1010"/>
        <end position="1029"/>
    </location>
</feature>
<comment type="caution">
    <text evidence="2">The sequence shown here is derived from an EMBL/GenBank/DDBJ whole genome shotgun (WGS) entry which is preliminary data.</text>
</comment>
<gene>
    <name evidence="2" type="ORF">HYH03_007040</name>
</gene>
<feature type="region of interest" description="Disordered" evidence="1">
    <location>
        <begin position="23"/>
        <end position="60"/>
    </location>
</feature>
<proteinExistence type="predicted"/>
<sequence>MLVALQERRKRQLVVCELLAEAQRHEHEQQARERSERGKAKTRAQAQGAAADGEQRAATAGPAAEATVALVAQRGSAAGRLSRPQLQALAHLRRCAPTATALSARGRRSGVGSILAAASGGGGGGSGHPYSAPSASSPAGPAYPNVGGWFKRLPWPQPNSSAAGGLEGSSLIAEGPTWTPFVWSQPDAGPLPAVQLCDMDLPQPSAPTLPTLLHDWSLFMAGLDLTHHMACGPKDLWERRHSAQAAALSTVVRPEVASAVAWAAVRPDSARLLQTTAIFEVLEAVRAADEARLSCALSAVGLADVRGAWCHCRGLGAAALRKLAEGLRRGLLRASGAWAQLAWMAAEDQKGQPCYRGALQVLRAAVTGLILLHGIPSAALEPWGGEGQGPEPLACAGVAMLRMSLEIQFPCGAVHPGGEAPQAQGSVPPPALIHFALCNGPIAAPWSMLPLDHQLERYTPKHVEWVEAQLFERGFAYIKEAELMRAAMSQQPRQQGAARPAGAGGGAASHAQLEALAREAQLLQLWLCGALGRPTSPLREVLDAAGQVTEASGATSGLGGGVSSSCTVGPGPQPQLEPSSSAVAVTAPKTSCCHLFDPLWVAAAGPPGSAGTSAGGSGGGPHGPEPWEAEMPWLAWLARQGLLEAPDGALEDAQGRYLAAALEAAEAEAGAAVLSDIGAKFFLEAAATVHGGLLEEERDQAHSLLFVPAASNLMPLVHGGHLPATQGQEGLAVEQAMAPLVEYIWPYLLPNHPRTWGRLLRGPELLEEQPEAVEALRMAFLGLLALMACTGNISLGACALAGWAAASRARSDTDAQAVIEPTRGAAVHPEERAACWGGPVLSATRLLGILPPLLSLPALTPRPTWTCAAHTSGPDGAERLPSSTCLTSQAGPLPGSQQPDARQQLGLARAMARAGLLFRDSPVLAILLSNAAEAAREVQTLGAGGDAAAARAAHEAQAAAARRLGAEVLYGMSAEARTRLREGLVLDAVAAAAASGFALDTRAALDPARQVAPAPPGLSGGGSQAQGQAQAQVQAQALPCFGPGRDAAERMGALVRVAGSSPAHRCSLVDTARLRGPLPPQSVVVEGPVHTTLLLMMLSRLSFGEGKFAGEYAHVLRFLPQVLPVPAGGAAAGLAAYGKQGPHKKAAADAKGLRMVLLDIQAGHLPMEDGAHRGAYPWALMCAVSPKITATSAYGRPRAAHLKTVREALVDKGWGAVWVSGCGVEGVQGALLLAAEMRQEMLALGRDCCVAVTSIDYEPARTLAKETAAEQRQQGSAGGAAGRSSSAGGSAAPGPDTWIPGPIEACAAALERLVMGSSARRDLVIEARLDARSVGGLTAVTAREEERLREAESELLGLLSPGPGGCGPLREGVLVQLRIMECAPGRPGELVLPDMRRHRALRDKANLMLAITGPKGRGQAR</sequence>
<name>A0A835Y418_9CHLO</name>
<dbReference type="EMBL" id="JAEHOE010000028">
    <property type="protein sequence ID" value="KAG2494797.1"/>
    <property type="molecule type" value="Genomic_DNA"/>
</dbReference>
<keyword evidence="3" id="KW-1185">Reference proteome</keyword>
<feature type="region of interest" description="Disordered" evidence="1">
    <location>
        <begin position="119"/>
        <end position="138"/>
    </location>
</feature>
<evidence type="ECO:0000313" key="3">
    <source>
        <dbReference type="Proteomes" id="UP000612055"/>
    </source>
</evidence>
<feature type="region of interest" description="Disordered" evidence="1">
    <location>
        <begin position="552"/>
        <end position="582"/>
    </location>
</feature>
<feature type="compositionally biased region" description="Low complexity" evidence="1">
    <location>
        <begin position="128"/>
        <end position="138"/>
    </location>
</feature>
<evidence type="ECO:0000256" key="1">
    <source>
        <dbReference type="SAM" id="MobiDB-lite"/>
    </source>
</evidence>
<organism evidence="2 3">
    <name type="scientific">Edaphochlamys debaryana</name>
    <dbReference type="NCBI Taxonomy" id="47281"/>
    <lineage>
        <taxon>Eukaryota</taxon>
        <taxon>Viridiplantae</taxon>
        <taxon>Chlorophyta</taxon>
        <taxon>core chlorophytes</taxon>
        <taxon>Chlorophyceae</taxon>
        <taxon>CS clade</taxon>
        <taxon>Chlamydomonadales</taxon>
        <taxon>Chlamydomonadales incertae sedis</taxon>
        <taxon>Edaphochlamys</taxon>
    </lineage>
</organism>
<feature type="region of interest" description="Disordered" evidence="1">
    <location>
        <begin position="607"/>
        <end position="627"/>
    </location>
</feature>